<evidence type="ECO:0000313" key="2">
    <source>
        <dbReference type="EMBL" id="NYT49417.1"/>
    </source>
</evidence>
<reference evidence="2 3" key="1">
    <citation type="submission" date="2020-07" db="EMBL/GenBank/DDBJ databases">
        <title>Taxonomic revisions and descriptions of new bacterial species based on genomic comparisons in the high-G+C-content subgroup of the family Alcaligenaceae.</title>
        <authorList>
            <person name="Szabo A."/>
            <person name="Felfoldi T."/>
        </authorList>
    </citation>
    <scope>NUCLEOTIDE SEQUENCE [LARGE SCALE GENOMIC DNA]</scope>
    <source>
        <strain evidence="2 3">LMG 24012</strain>
    </source>
</reference>
<protein>
    <submittedName>
        <fullName evidence="2">Isochorismatase family protein</fullName>
    </submittedName>
</protein>
<dbReference type="PANTHER" id="PTHR14119:SF3">
    <property type="entry name" value="ISOCHORISMATASE DOMAIN-CONTAINING PROTEIN 2"/>
    <property type="match status" value="1"/>
</dbReference>
<dbReference type="SUPFAM" id="SSF52499">
    <property type="entry name" value="Isochorismatase-like hydrolases"/>
    <property type="match status" value="1"/>
</dbReference>
<proteinExistence type="predicted"/>
<dbReference type="Pfam" id="PF00857">
    <property type="entry name" value="Isochorismatase"/>
    <property type="match status" value="1"/>
</dbReference>
<evidence type="ECO:0000259" key="1">
    <source>
        <dbReference type="Pfam" id="PF00857"/>
    </source>
</evidence>
<name>A0A853FZ99_9BURK</name>
<dbReference type="InterPro" id="IPR036380">
    <property type="entry name" value="Isochorismatase-like_sf"/>
</dbReference>
<dbReference type="RefSeq" id="WP_180154713.1">
    <property type="nucleotide sequence ID" value="NZ_JACCEM010000004.1"/>
</dbReference>
<sequence length="180" mass="19459">MHTLSTHDSMLLVVDMQSALLPAIQDHQALAARAGRLAQAAQLLGVPVVATEHCAGKIGPTADALRPWVDHIVQKTHFDATREAGFLAELPRGRHDVLLIGAEAHVCVLQTGLGLARLGLSPILVTDCIGSRRASDYHAACARWRHHGLEAISAEMAMFEWLESPDHPHFREVLALVKAG</sequence>
<dbReference type="InterPro" id="IPR050993">
    <property type="entry name" value="Isochorismatase_domain"/>
</dbReference>
<dbReference type="InterPro" id="IPR000868">
    <property type="entry name" value="Isochorismatase-like_dom"/>
</dbReference>
<dbReference type="EMBL" id="JACCEM010000004">
    <property type="protein sequence ID" value="NYT49417.1"/>
    <property type="molecule type" value="Genomic_DNA"/>
</dbReference>
<gene>
    <name evidence="2" type="ORF">H0A72_08865</name>
</gene>
<accession>A0A853FZ99</accession>
<dbReference type="AlphaFoldDB" id="A0A853FZ99"/>
<dbReference type="PANTHER" id="PTHR14119">
    <property type="entry name" value="HYDROLASE"/>
    <property type="match status" value="1"/>
</dbReference>
<dbReference type="Gene3D" id="3.40.50.850">
    <property type="entry name" value="Isochorismatase-like"/>
    <property type="match status" value="1"/>
</dbReference>
<comment type="caution">
    <text evidence="2">The sequence shown here is derived from an EMBL/GenBank/DDBJ whole genome shotgun (WGS) entry which is preliminary data.</text>
</comment>
<evidence type="ECO:0000313" key="3">
    <source>
        <dbReference type="Proteomes" id="UP000559809"/>
    </source>
</evidence>
<dbReference type="Proteomes" id="UP000559809">
    <property type="component" value="Unassembled WGS sequence"/>
</dbReference>
<keyword evidence="3" id="KW-1185">Reference proteome</keyword>
<organism evidence="2 3">
    <name type="scientific">Parapusillimonas granuli</name>
    <dbReference type="NCBI Taxonomy" id="380911"/>
    <lineage>
        <taxon>Bacteria</taxon>
        <taxon>Pseudomonadati</taxon>
        <taxon>Pseudomonadota</taxon>
        <taxon>Betaproteobacteria</taxon>
        <taxon>Burkholderiales</taxon>
        <taxon>Alcaligenaceae</taxon>
        <taxon>Parapusillimonas</taxon>
    </lineage>
</organism>
<feature type="domain" description="Isochorismatase-like" evidence="1">
    <location>
        <begin position="9"/>
        <end position="155"/>
    </location>
</feature>